<dbReference type="InterPro" id="IPR027417">
    <property type="entry name" value="P-loop_NTPase"/>
</dbReference>
<dbReference type="SUPFAM" id="SSF52540">
    <property type="entry name" value="P-loop containing nucleoside triphosphate hydrolases"/>
    <property type="match status" value="1"/>
</dbReference>
<proteinExistence type="inferred from homology"/>
<sequence length="349" mass="37935">MESIPMSPDTSSAPGPDTAARVDSGSVVSGATPLTIITGFLGAGKTTLLNRLLGGDHGLRAAVLVNDFGSINIDADLVVGVADDMISLANGCVCCEIRDDLLGAVERLVNCATPPEHIILEASGVADPASIWATFAGSQRPDWVRLDGVTCVVDTEQIFEHLDEAPDLLMLKARQIGFADLVVLNKVDLAGPATAAWVRQWINTMMDRVRTVEAVRADVPLEILLGIRCEGREPSFEQPHSLEQPQPQLSHREQFQTWTFRTDRLFDPRSLQEMIRRDLPGEVYRCKGFVRVAGDTPQPMLLQSVGRRSELVPSATKATATHSEIVAIGTSALDTQRLHRLFEHCLVAT</sequence>
<dbReference type="PANTHER" id="PTHR13748:SF62">
    <property type="entry name" value="COBW DOMAIN-CONTAINING PROTEIN"/>
    <property type="match status" value="1"/>
</dbReference>
<dbReference type="PANTHER" id="PTHR13748">
    <property type="entry name" value="COBW-RELATED"/>
    <property type="match status" value="1"/>
</dbReference>
<dbReference type="CDD" id="cd03112">
    <property type="entry name" value="CobW-like"/>
    <property type="match status" value="1"/>
</dbReference>
<comment type="catalytic activity">
    <reaction evidence="5">
        <text>GTP + H2O = GDP + phosphate + H(+)</text>
        <dbReference type="Rhea" id="RHEA:19669"/>
        <dbReference type="ChEBI" id="CHEBI:15377"/>
        <dbReference type="ChEBI" id="CHEBI:15378"/>
        <dbReference type="ChEBI" id="CHEBI:37565"/>
        <dbReference type="ChEBI" id="CHEBI:43474"/>
        <dbReference type="ChEBI" id="CHEBI:58189"/>
    </reaction>
    <physiologicalReaction direction="left-to-right" evidence="5">
        <dbReference type="Rhea" id="RHEA:19670"/>
    </physiologicalReaction>
</comment>
<dbReference type="EMBL" id="RKLN01000002">
    <property type="protein sequence ID" value="RVW04903.1"/>
    <property type="molecule type" value="Genomic_DNA"/>
</dbReference>
<feature type="domain" description="CobW C-terminal" evidence="7">
    <location>
        <begin position="255"/>
        <end position="346"/>
    </location>
</feature>
<dbReference type="Gene3D" id="3.30.1220.10">
    <property type="entry name" value="CobW-like, C-terminal domain"/>
    <property type="match status" value="1"/>
</dbReference>
<dbReference type="InterPro" id="IPR011629">
    <property type="entry name" value="CobW-like_C"/>
</dbReference>
<keyword evidence="3" id="KW-0143">Chaperone</keyword>
<reference evidence="8 9" key="1">
    <citation type="submission" date="2018-11" db="EMBL/GenBank/DDBJ databases">
        <title>Rhodococcus spongicola sp. nov. and Rhodococcus xishaensis sp. nov. from marine sponges.</title>
        <authorList>
            <person name="Li L."/>
            <person name="Lin H.W."/>
        </authorList>
    </citation>
    <scope>NUCLEOTIDE SEQUENCE [LARGE SCALE GENOMIC DNA]</scope>
    <source>
        <strain evidence="8 9">LHW50502</strain>
    </source>
</reference>
<evidence type="ECO:0000256" key="4">
    <source>
        <dbReference type="ARBA" id="ARBA00034320"/>
    </source>
</evidence>
<comment type="similarity">
    <text evidence="4">Belongs to the SIMIBI class G3E GTPase family. ZNG1 subfamily.</text>
</comment>
<dbReference type="Pfam" id="PF02492">
    <property type="entry name" value="cobW"/>
    <property type="match status" value="1"/>
</dbReference>
<keyword evidence="2" id="KW-0378">Hydrolase</keyword>
<dbReference type="GO" id="GO:0000166">
    <property type="term" value="F:nucleotide binding"/>
    <property type="evidence" value="ECO:0007669"/>
    <property type="project" value="UniProtKB-KW"/>
</dbReference>
<dbReference type="SUPFAM" id="SSF90002">
    <property type="entry name" value="Hypothetical protein YjiA, C-terminal domain"/>
    <property type="match status" value="1"/>
</dbReference>
<dbReference type="InterPro" id="IPR003495">
    <property type="entry name" value="CobW/HypB/UreG_nucleotide-bd"/>
</dbReference>
<accession>A0A3S3CSZ4</accession>
<dbReference type="GO" id="GO:0005737">
    <property type="term" value="C:cytoplasm"/>
    <property type="evidence" value="ECO:0007669"/>
    <property type="project" value="TreeGrafter"/>
</dbReference>
<dbReference type="InterPro" id="IPR051316">
    <property type="entry name" value="Zinc-reg_GTPase_activator"/>
</dbReference>
<protein>
    <submittedName>
        <fullName evidence="8">GTP-binding protein</fullName>
    </submittedName>
</protein>
<comment type="caution">
    <text evidence="8">The sequence shown here is derived from an EMBL/GenBank/DDBJ whole genome shotgun (WGS) entry which is preliminary data.</text>
</comment>
<dbReference type="Gene3D" id="3.40.50.300">
    <property type="entry name" value="P-loop containing nucleotide triphosphate hydrolases"/>
    <property type="match status" value="1"/>
</dbReference>
<evidence type="ECO:0000313" key="8">
    <source>
        <dbReference type="EMBL" id="RVW04903.1"/>
    </source>
</evidence>
<keyword evidence="9" id="KW-1185">Reference proteome</keyword>
<dbReference type="SMART" id="SM00833">
    <property type="entry name" value="CobW_C"/>
    <property type="match status" value="1"/>
</dbReference>
<dbReference type="Pfam" id="PF07683">
    <property type="entry name" value="CobW_C"/>
    <property type="match status" value="1"/>
</dbReference>
<evidence type="ECO:0000256" key="3">
    <source>
        <dbReference type="ARBA" id="ARBA00023186"/>
    </source>
</evidence>
<evidence type="ECO:0000256" key="1">
    <source>
        <dbReference type="ARBA" id="ARBA00022741"/>
    </source>
</evidence>
<organism evidence="8 9">
    <name type="scientific">Rhodococcus spongiicola</name>
    <dbReference type="NCBI Taxonomy" id="2487352"/>
    <lineage>
        <taxon>Bacteria</taxon>
        <taxon>Bacillati</taxon>
        <taxon>Actinomycetota</taxon>
        <taxon>Actinomycetes</taxon>
        <taxon>Mycobacteriales</taxon>
        <taxon>Nocardiaceae</taxon>
        <taxon>Rhodococcus</taxon>
    </lineage>
</organism>
<evidence type="ECO:0000256" key="5">
    <source>
        <dbReference type="ARBA" id="ARBA00049117"/>
    </source>
</evidence>
<evidence type="ECO:0000256" key="2">
    <source>
        <dbReference type="ARBA" id="ARBA00022801"/>
    </source>
</evidence>
<name>A0A3S3CSZ4_9NOCA</name>
<evidence type="ECO:0000259" key="7">
    <source>
        <dbReference type="SMART" id="SM00833"/>
    </source>
</evidence>
<gene>
    <name evidence="8" type="ORF">EF834_07950</name>
</gene>
<dbReference type="AlphaFoldDB" id="A0A3S3CSZ4"/>
<evidence type="ECO:0000256" key="6">
    <source>
        <dbReference type="SAM" id="MobiDB-lite"/>
    </source>
</evidence>
<dbReference type="InterPro" id="IPR036627">
    <property type="entry name" value="CobW-likC_sf"/>
</dbReference>
<keyword evidence="1" id="KW-0547">Nucleotide-binding</keyword>
<dbReference type="Proteomes" id="UP000284333">
    <property type="component" value="Unassembled WGS sequence"/>
</dbReference>
<dbReference type="GO" id="GO:0016787">
    <property type="term" value="F:hydrolase activity"/>
    <property type="evidence" value="ECO:0007669"/>
    <property type="project" value="UniProtKB-KW"/>
</dbReference>
<evidence type="ECO:0000313" key="9">
    <source>
        <dbReference type="Proteomes" id="UP000284333"/>
    </source>
</evidence>
<feature type="region of interest" description="Disordered" evidence="6">
    <location>
        <begin position="1"/>
        <end position="24"/>
    </location>
</feature>